<dbReference type="InterPro" id="IPR001087">
    <property type="entry name" value="GDSL"/>
</dbReference>
<dbReference type="SUPFAM" id="SSF52266">
    <property type="entry name" value="SGNH hydrolase"/>
    <property type="match status" value="1"/>
</dbReference>
<dbReference type="PANTHER" id="PTHR22835">
    <property type="entry name" value="ZINC FINGER FYVE DOMAIN CONTAINING PROTEIN"/>
    <property type="match status" value="1"/>
</dbReference>
<dbReference type="OrthoDB" id="1600564at2759"/>
<dbReference type="GO" id="GO:0016788">
    <property type="term" value="F:hydrolase activity, acting on ester bonds"/>
    <property type="evidence" value="ECO:0007669"/>
    <property type="project" value="InterPro"/>
</dbReference>
<reference evidence="2 3" key="1">
    <citation type="journal article" date="2019" name="Sci. Rep.">
        <title>Comparative genomics of chytrid fungi reveal insights into the obligate biotrophic and pathogenic lifestyle of Synchytrium endobioticum.</title>
        <authorList>
            <person name="van de Vossenberg B.T.L.H."/>
            <person name="Warris S."/>
            <person name="Nguyen H.D.T."/>
            <person name="van Gent-Pelzer M.P.E."/>
            <person name="Joly D.L."/>
            <person name="van de Geest H.C."/>
            <person name="Bonants P.J.M."/>
            <person name="Smith D.S."/>
            <person name="Levesque C.A."/>
            <person name="van der Lee T.A.J."/>
        </authorList>
    </citation>
    <scope>NUCLEOTIDE SEQUENCE [LARGE SCALE GENOMIC DNA]</scope>
    <source>
        <strain evidence="2 3">CBS 675.73</strain>
    </source>
</reference>
<evidence type="ECO:0000313" key="2">
    <source>
        <dbReference type="EMBL" id="TPX75189.1"/>
    </source>
</evidence>
<evidence type="ECO:0000256" key="1">
    <source>
        <dbReference type="ARBA" id="ARBA00008668"/>
    </source>
</evidence>
<organism evidence="2 3">
    <name type="scientific">Chytriomyces confervae</name>
    <dbReference type="NCBI Taxonomy" id="246404"/>
    <lineage>
        <taxon>Eukaryota</taxon>
        <taxon>Fungi</taxon>
        <taxon>Fungi incertae sedis</taxon>
        <taxon>Chytridiomycota</taxon>
        <taxon>Chytridiomycota incertae sedis</taxon>
        <taxon>Chytridiomycetes</taxon>
        <taxon>Chytridiales</taxon>
        <taxon>Chytriomycetaceae</taxon>
        <taxon>Chytriomyces</taxon>
    </lineage>
</organism>
<comment type="caution">
    <text evidence="2">The sequence shown here is derived from an EMBL/GenBank/DDBJ whole genome shotgun (WGS) entry which is preliminary data.</text>
</comment>
<gene>
    <name evidence="2" type="ORF">CcCBS67573_g03544</name>
</gene>
<dbReference type="EMBL" id="QEAP01000091">
    <property type="protein sequence ID" value="TPX75189.1"/>
    <property type="molecule type" value="Genomic_DNA"/>
</dbReference>
<dbReference type="InterPro" id="IPR036514">
    <property type="entry name" value="SGNH_hydro_sf"/>
</dbReference>
<dbReference type="PANTHER" id="PTHR22835:SF659">
    <property type="entry name" value="GDSL LIPASE_ACYLHYDROLASE, PUTATIVE (AFU_ORTHOLOGUE AFUA_2G00510)-RELATED"/>
    <property type="match status" value="1"/>
</dbReference>
<evidence type="ECO:0008006" key="4">
    <source>
        <dbReference type="Google" id="ProtNLM"/>
    </source>
</evidence>
<sequence>MSSLTNTLPPIKTVIAFGDSITDVGNTKAVSGVPPSPYFNGRFSNGPVWVEYLSGYLSNATLYDFAYGGACALESANAKCEGLSFLLPDLAGQYKLYAKSPSSKADPASTLFTVMAGGNDLSYSNTTSAEASAGAVVAMVSKLLSSGAKRVLVSNMWWVAPKVTTFNAALNSGIASLRAANPTATIQLHDMLKFFTYAVSPAGSAAFGFKNTVDTCLTGDWSTTVEAVCAEPNTYLRWDVSHPTTRTHDLIAQFAFNELNGVDAFLISEPSPSSSATVVSSVTSTLATAGSSTSAGSAANGASGATSVPTAPANIYSSGSSAVALSIVGAFLSFLTI</sequence>
<accession>A0A507FFS3</accession>
<keyword evidence="3" id="KW-1185">Reference proteome</keyword>
<dbReference type="STRING" id="246404.A0A507FFS3"/>
<evidence type="ECO:0000313" key="3">
    <source>
        <dbReference type="Proteomes" id="UP000320333"/>
    </source>
</evidence>
<comment type="similarity">
    <text evidence="1">Belongs to the 'GDSL' lipolytic enzyme family.</text>
</comment>
<dbReference type="CDD" id="cd01846">
    <property type="entry name" value="fatty_acyltransferase_like"/>
    <property type="match status" value="1"/>
</dbReference>
<name>A0A507FFS3_9FUNG</name>
<protein>
    <recommendedName>
        <fullName evidence="4">SGNH hydrolase-type esterase domain-containing protein</fullName>
    </recommendedName>
</protein>
<dbReference type="Gene3D" id="3.40.50.1110">
    <property type="entry name" value="SGNH hydrolase"/>
    <property type="match status" value="1"/>
</dbReference>
<dbReference type="Proteomes" id="UP000320333">
    <property type="component" value="Unassembled WGS sequence"/>
</dbReference>
<dbReference type="AlphaFoldDB" id="A0A507FFS3"/>
<dbReference type="Pfam" id="PF00657">
    <property type="entry name" value="Lipase_GDSL"/>
    <property type="match status" value="1"/>
</dbReference>
<proteinExistence type="inferred from homology"/>